<proteinExistence type="predicted"/>
<protein>
    <submittedName>
        <fullName evidence="2">Protein PTST2, chloroplastic</fullName>
    </submittedName>
</protein>
<dbReference type="InterPro" id="IPR032640">
    <property type="entry name" value="AMPK1_CBM"/>
</dbReference>
<dbReference type="InterPro" id="IPR014756">
    <property type="entry name" value="Ig_E-set"/>
</dbReference>
<dbReference type="Pfam" id="PF16561">
    <property type="entry name" value="AMPK1_CBM"/>
    <property type="match status" value="1"/>
</dbReference>
<accession>A0AAW2PP52</accession>
<dbReference type="Gene3D" id="2.60.40.10">
    <property type="entry name" value="Immunoglobulins"/>
    <property type="match status" value="1"/>
</dbReference>
<dbReference type="AlphaFoldDB" id="A0AAW2PP52"/>
<dbReference type="PANTHER" id="PTHR47434:SF1">
    <property type="entry name" value="PROTEIN PTST HOMOLOG 2, CHLOROPLASTIC"/>
    <property type="match status" value="1"/>
</dbReference>
<reference evidence="2" key="1">
    <citation type="submission" date="2020-06" db="EMBL/GenBank/DDBJ databases">
        <authorList>
            <person name="Li T."/>
            <person name="Hu X."/>
            <person name="Zhang T."/>
            <person name="Song X."/>
            <person name="Zhang H."/>
            <person name="Dai N."/>
            <person name="Sheng W."/>
            <person name="Hou X."/>
            <person name="Wei L."/>
        </authorList>
    </citation>
    <scope>NUCLEOTIDE SEQUENCE</scope>
    <source>
        <strain evidence="2">KEN8</strain>
        <tissue evidence="2">Leaf</tissue>
    </source>
</reference>
<evidence type="ECO:0000313" key="2">
    <source>
        <dbReference type="EMBL" id="KAL0358022.1"/>
    </source>
</evidence>
<comment type="caution">
    <text evidence="2">The sequence shown here is derived from an EMBL/GenBank/DDBJ whole genome shotgun (WGS) entry which is preliminary data.</text>
</comment>
<reference evidence="2" key="2">
    <citation type="journal article" date="2024" name="Plant">
        <title>Genomic evolution and insights into agronomic trait innovations of Sesamum species.</title>
        <authorList>
            <person name="Miao H."/>
            <person name="Wang L."/>
            <person name="Qu L."/>
            <person name="Liu H."/>
            <person name="Sun Y."/>
            <person name="Le M."/>
            <person name="Wang Q."/>
            <person name="Wei S."/>
            <person name="Zheng Y."/>
            <person name="Lin W."/>
            <person name="Duan Y."/>
            <person name="Cao H."/>
            <person name="Xiong S."/>
            <person name="Wang X."/>
            <person name="Wei L."/>
            <person name="Li C."/>
            <person name="Ma Q."/>
            <person name="Ju M."/>
            <person name="Zhao R."/>
            <person name="Li G."/>
            <person name="Mu C."/>
            <person name="Tian Q."/>
            <person name="Mei H."/>
            <person name="Zhang T."/>
            <person name="Gao T."/>
            <person name="Zhang H."/>
        </authorList>
    </citation>
    <scope>NUCLEOTIDE SEQUENCE</scope>
    <source>
        <strain evidence="2">KEN8</strain>
    </source>
</reference>
<dbReference type="SUPFAM" id="SSF81296">
    <property type="entry name" value="E set domains"/>
    <property type="match status" value="1"/>
</dbReference>
<dbReference type="PANTHER" id="PTHR47434">
    <property type="entry name" value="PROTEIN PTST HOMOLOG 3, CHLOROPLASTIC"/>
    <property type="match status" value="1"/>
</dbReference>
<dbReference type="CDD" id="cd02859">
    <property type="entry name" value="E_set_AMPKbeta_like_N"/>
    <property type="match status" value="1"/>
</dbReference>
<gene>
    <name evidence="2" type="ORF">Scaly_1487900</name>
</gene>
<sequence length="542" mass="61534">MLSLSTNHSHMPKSHHSVLGLKFSVVPSLILEYNPKKRAKEYKGAAIVSRCLGFTEVRRAWSFERYLDNSWCCWCKQGEGDIELEAEIMDFMAKSPKPTMFPTMDELMEAGRVDLVEAIKKKGGWYSLGWDERNVGDNVEEAVDFDLEEFQRRVESCKESAALREHYHDSFSSHVKQDGFSYEGNSSNSANLYSSQSEASPSLGRSLEIGADEDVGIQAGADLGENGRLSHGVHQKAAFHTFGDNISPAKSWRTWSNQQAGFQHTEFEAAEISFSNNPVESDKGIRHDGITVNTEEHAEAWDKHEHINLNQIRTRLQHLESELTEALYSLRSKREEYISEEVSGSSSDLQKLSDAWEFQQNEFMSAQERLRSIRAKLAVLEGKMALAVTNAQKIVDVKQKQIDRARRALQLLRTTCIVWPNSASEVFLAGSFDGWTTQTFDQTAACFKCNFMYVKEIFTVTLEHSSHHSGTAGPNFCFLLSYREVPMPRKMEKSRTGIFSVYLKLYPGRYEIKFIVDGTWKIDPLRPIVNNNGYENNILIVT</sequence>
<dbReference type="EMBL" id="JACGWM010000008">
    <property type="protein sequence ID" value="KAL0358022.1"/>
    <property type="molecule type" value="Genomic_DNA"/>
</dbReference>
<name>A0AAW2PP52_9LAMI</name>
<organism evidence="2">
    <name type="scientific">Sesamum calycinum</name>
    <dbReference type="NCBI Taxonomy" id="2727403"/>
    <lineage>
        <taxon>Eukaryota</taxon>
        <taxon>Viridiplantae</taxon>
        <taxon>Streptophyta</taxon>
        <taxon>Embryophyta</taxon>
        <taxon>Tracheophyta</taxon>
        <taxon>Spermatophyta</taxon>
        <taxon>Magnoliopsida</taxon>
        <taxon>eudicotyledons</taxon>
        <taxon>Gunneridae</taxon>
        <taxon>Pentapetalae</taxon>
        <taxon>asterids</taxon>
        <taxon>lamiids</taxon>
        <taxon>Lamiales</taxon>
        <taxon>Pedaliaceae</taxon>
        <taxon>Sesamum</taxon>
    </lineage>
</organism>
<feature type="domain" description="AMP-activated protein kinase glycogen-binding" evidence="1">
    <location>
        <begin position="490"/>
        <end position="541"/>
    </location>
</feature>
<evidence type="ECO:0000259" key="1">
    <source>
        <dbReference type="Pfam" id="PF16561"/>
    </source>
</evidence>
<dbReference type="GO" id="GO:0009507">
    <property type="term" value="C:chloroplast"/>
    <property type="evidence" value="ECO:0007669"/>
    <property type="project" value="UniProtKB-ARBA"/>
</dbReference>
<dbReference type="InterPro" id="IPR013783">
    <property type="entry name" value="Ig-like_fold"/>
</dbReference>